<keyword evidence="1" id="KW-0812">Transmembrane</keyword>
<gene>
    <name evidence="2" type="ORF">PAL_GLEAN10006932</name>
</gene>
<feature type="transmembrane region" description="Helical" evidence="1">
    <location>
        <begin position="103"/>
        <end position="126"/>
    </location>
</feature>
<proteinExistence type="predicted"/>
<accession>L5JVF8</accession>
<dbReference type="InParanoid" id="L5JVF8"/>
<dbReference type="Proteomes" id="UP000010552">
    <property type="component" value="Unassembled WGS sequence"/>
</dbReference>
<reference evidence="3" key="1">
    <citation type="journal article" date="2013" name="Science">
        <title>Comparative analysis of bat genomes provides insight into the evolution of flight and immunity.</title>
        <authorList>
            <person name="Zhang G."/>
            <person name="Cowled C."/>
            <person name="Shi Z."/>
            <person name="Huang Z."/>
            <person name="Bishop-Lilly K.A."/>
            <person name="Fang X."/>
            <person name="Wynne J.W."/>
            <person name="Xiong Z."/>
            <person name="Baker M.L."/>
            <person name="Zhao W."/>
            <person name="Tachedjian M."/>
            <person name="Zhu Y."/>
            <person name="Zhou P."/>
            <person name="Jiang X."/>
            <person name="Ng J."/>
            <person name="Yang L."/>
            <person name="Wu L."/>
            <person name="Xiao J."/>
            <person name="Feng Y."/>
            <person name="Chen Y."/>
            <person name="Sun X."/>
            <person name="Zhang Y."/>
            <person name="Marsh G.A."/>
            <person name="Crameri G."/>
            <person name="Broder C.C."/>
            <person name="Frey K.G."/>
            <person name="Wang L.F."/>
            <person name="Wang J."/>
        </authorList>
    </citation>
    <scope>NUCLEOTIDE SEQUENCE [LARGE SCALE GENOMIC DNA]</scope>
</reference>
<evidence type="ECO:0000313" key="2">
    <source>
        <dbReference type="EMBL" id="ELK03305.1"/>
    </source>
</evidence>
<name>L5JVF8_PTEAL</name>
<sequence length="212" mass="23272">MKEIEVKRGASSLGSCVCQLLLNTCEKLCLQLKGTTCPENFSTWDRNPLSGSLVKMNWTNCMFQDSRASDAFLYNSTPLFCSENITTPNPETTPEERSSLGTAATAISGSIGVVALILLLVGLLSMTLKKWRHERSPVAGLSLEALVPGHLTLTVVLSLKQLSCRADAVYSNVINLATWKEDDFAVYANVPPFDRPRRTSPDQVEYASIVFH</sequence>
<keyword evidence="1" id="KW-0472">Membrane</keyword>
<dbReference type="EMBL" id="KB031109">
    <property type="protein sequence ID" value="ELK03305.1"/>
    <property type="molecule type" value="Genomic_DNA"/>
</dbReference>
<evidence type="ECO:0000313" key="3">
    <source>
        <dbReference type="Proteomes" id="UP000010552"/>
    </source>
</evidence>
<keyword evidence="3" id="KW-1185">Reference proteome</keyword>
<evidence type="ECO:0000256" key="1">
    <source>
        <dbReference type="SAM" id="Phobius"/>
    </source>
</evidence>
<protein>
    <submittedName>
        <fullName evidence="2">Uncharacterized protein</fullName>
    </submittedName>
</protein>
<organism evidence="2 3">
    <name type="scientific">Pteropus alecto</name>
    <name type="common">Black flying fox</name>
    <dbReference type="NCBI Taxonomy" id="9402"/>
    <lineage>
        <taxon>Eukaryota</taxon>
        <taxon>Metazoa</taxon>
        <taxon>Chordata</taxon>
        <taxon>Craniata</taxon>
        <taxon>Vertebrata</taxon>
        <taxon>Euteleostomi</taxon>
        <taxon>Mammalia</taxon>
        <taxon>Eutheria</taxon>
        <taxon>Laurasiatheria</taxon>
        <taxon>Chiroptera</taxon>
        <taxon>Yinpterochiroptera</taxon>
        <taxon>Pteropodoidea</taxon>
        <taxon>Pteropodidae</taxon>
        <taxon>Pteropodinae</taxon>
        <taxon>Pteropus</taxon>
    </lineage>
</organism>
<dbReference type="AlphaFoldDB" id="L5JVF8"/>
<keyword evidence="1" id="KW-1133">Transmembrane helix</keyword>